<sequence length="170" mass="19257">MDNGHTFLLMSHLADDIRPQISQTGNIASERPSDEVGGRRDESSEYEYSESVTTSYDEESTSRGTSCGWSDTSTEPMSVQSSNIPLDAHILVYWPHPCSAVLPFLCIAEEDIFDLMSGLLYQRCAWGIVEPMSFQLRVTWAAWYWVGLKKRSVTLMFCPWSTSHMQMGRV</sequence>
<feature type="compositionally biased region" description="Polar residues" evidence="1">
    <location>
        <begin position="63"/>
        <end position="72"/>
    </location>
</feature>
<feature type="compositionally biased region" description="Basic and acidic residues" evidence="1">
    <location>
        <begin position="31"/>
        <end position="43"/>
    </location>
</feature>
<evidence type="ECO:0000313" key="2">
    <source>
        <dbReference type="EMBL" id="PBL04113.1"/>
    </source>
</evidence>
<keyword evidence="3" id="KW-1185">Reference proteome</keyword>
<dbReference type="OrthoDB" id="2919059at2759"/>
<dbReference type="Proteomes" id="UP000217790">
    <property type="component" value="Unassembled WGS sequence"/>
</dbReference>
<accession>A0A2H3ELP2</accession>
<gene>
    <name evidence="2" type="ORF">ARMGADRAFT_43307</name>
</gene>
<protein>
    <submittedName>
        <fullName evidence="2">Uncharacterized protein</fullName>
    </submittedName>
</protein>
<dbReference type="EMBL" id="KZ293644">
    <property type="protein sequence ID" value="PBL04113.1"/>
    <property type="molecule type" value="Genomic_DNA"/>
</dbReference>
<evidence type="ECO:0000256" key="1">
    <source>
        <dbReference type="SAM" id="MobiDB-lite"/>
    </source>
</evidence>
<name>A0A2H3ELP2_ARMGA</name>
<dbReference type="AlphaFoldDB" id="A0A2H3ELP2"/>
<dbReference type="InParanoid" id="A0A2H3ELP2"/>
<proteinExistence type="predicted"/>
<feature type="region of interest" description="Disordered" evidence="1">
    <location>
        <begin position="22"/>
        <end position="72"/>
    </location>
</feature>
<reference evidence="3" key="1">
    <citation type="journal article" date="2017" name="Nat. Ecol. Evol.">
        <title>Genome expansion and lineage-specific genetic innovations in the forest pathogenic fungi Armillaria.</title>
        <authorList>
            <person name="Sipos G."/>
            <person name="Prasanna A.N."/>
            <person name="Walter M.C."/>
            <person name="O'Connor E."/>
            <person name="Balint B."/>
            <person name="Krizsan K."/>
            <person name="Kiss B."/>
            <person name="Hess J."/>
            <person name="Varga T."/>
            <person name="Slot J."/>
            <person name="Riley R."/>
            <person name="Boka B."/>
            <person name="Rigling D."/>
            <person name="Barry K."/>
            <person name="Lee J."/>
            <person name="Mihaltcheva S."/>
            <person name="LaButti K."/>
            <person name="Lipzen A."/>
            <person name="Waldron R."/>
            <person name="Moloney N.M."/>
            <person name="Sperisen C."/>
            <person name="Kredics L."/>
            <person name="Vagvoelgyi C."/>
            <person name="Patrignani A."/>
            <person name="Fitzpatrick D."/>
            <person name="Nagy I."/>
            <person name="Doyle S."/>
            <person name="Anderson J.B."/>
            <person name="Grigoriev I.V."/>
            <person name="Gueldener U."/>
            <person name="Muensterkoetter M."/>
            <person name="Nagy L.G."/>
        </authorList>
    </citation>
    <scope>NUCLEOTIDE SEQUENCE [LARGE SCALE GENOMIC DNA]</scope>
    <source>
        <strain evidence="3">Ar21-2</strain>
    </source>
</reference>
<evidence type="ECO:0000313" key="3">
    <source>
        <dbReference type="Proteomes" id="UP000217790"/>
    </source>
</evidence>
<organism evidence="2 3">
    <name type="scientific">Armillaria gallica</name>
    <name type="common">Bulbous honey fungus</name>
    <name type="synonym">Armillaria bulbosa</name>
    <dbReference type="NCBI Taxonomy" id="47427"/>
    <lineage>
        <taxon>Eukaryota</taxon>
        <taxon>Fungi</taxon>
        <taxon>Dikarya</taxon>
        <taxon>Basidiomycota</taxon>
        <taxon>Agaricomycotina</taxon>
        <taxon>Agaricomycetes</taxon>
        <taxon>Agaricomycetidae</taxon>
        <taxon>Agaricales</taxon>
        <taxon>Marasmiineae</taxon>
        <taxon>Physalacriaceae</taxon>
        <taxon>Armillaria</taxon>
    </lineage>
</organism>